<dbReference type="PATRIC" id="fig|593117.10.peg.1067"/>
<dbReference type="Pfam" id="PF05708">
    <property type="entry name" value="Peptidase_C92"/>
    <property type="match status" value="1"/>
</dbReference>
<dbReference type="Gene3D" id="3.90.1720.10">
    <property type="entry name" value="endopeptidase domain like (from Nostoc punctiforme)"/>
    <property type="match status" value="1"/>
</dbReference>
<sequence length="206" mass="23164">MYEQLPGVPKMKRLMAILTVVVAMSMVLQPVGAFGSKSGAPYSHPYPTGLKPGDIVIGHNPISDLFIPGYWTHTGMIVGYDSSAGEYIVIEAWDDPSEVRLVYLSDFLQRYDTVAVLRVATSDYVRMNAVYFALQQLGKPYDWAWYTKHVYGDKYYCSELVWASYKAVGGPDIDAHPGFSWKYLYGVAPQEVYDDGDTYVIYYDSA</sequence>
<dbReference type="AlphaFoldDB" id="C5A5Q8"/>
<evidence type="ECO:0000313" key="1">
    <source>
        <dbReference type="EMBL" id="ACS33570.1"/>
    </source>
</evidence>
<dbReference type="InterPro" id="IPR024453">
    <property type="entry name" value="Peptidase_C92"/>
</dbReference>
<gene>
    <name evidence="1" type="ordered locus">TGAM_1068</name>
</gene>
<dbReference type="eggNOG" id="arCOG04437">
    <property type="taxonomic scope" value="Archaea"/>
</dbReference>
<name>C5A5Q8_THEGJ</name>
<dbReference type="InterPro" id="IPR038765">
    <property type="entry name" value="Papain-like_cys_pep_sf"/>
</dbReference>
<protein>
    <recommendedName>
        <fullName evidence="3">Permuted papain-like amidase enzyme, YaeF/YiiX, C92 family</fullName>
    </recommendedName>
</protein>
<dbReference type="STRING" id="593117.TGAM_1068"/>
<dbReference type="Proteomes" id="UP000001488">
    <property type="component" value="Chromosome"/>
</dbReference>
<proteinExistence type="predicted"/>
<dbReference type="PaxDb" id="593117-TGAM_1068"/>
<organism evidence="1 2">
    <name type="scientific">Thermococcus gammatolerans (strain DSM 15229 / JCM 11827 / EJ3)</name>
    <dbReference type="NCBI Taxonomy" id="593117"/>
    <lineage>
        <taxon>Archaea</taxon>
        <taxon>Methanobacteriati</taxon>
        <taxon>Methanobacteriota</taxon>
        <taxon>Thermococci</taxon>
        <taxon>Thermococcales</taxon>
        <taxon>Thermococcaceae</taxon>
        <taxon>Thermococcus</taxon>
    </lineage>
</organism>
<evidence type="ECO:0000313" key="2">
    <source>
        <dbReference type="Proteomes" id="UP000001488"/>
    </source>
</evidence>
<dbReference type="SUPFAM" id="SSF54001">
    <property type="entry name" value="Cysteine proteinases"/>
    <property type="match status" value="1"/>
</dbReference>
<reference evidence="1 2" key="1">
    <citation type="journal article" date="2007" name="Genome Biol.">
        <title>Genome analysis and genome-wide proteomics of Thermococcus gammatolerans, the most radioresistant organism known amongst the Archaea.</title>
        <authorList>
            <person name="Zivanovic Y."/>
            <person name="Armengaud J."/>
            <person name="Lagorce A."/>
            <person name="Leplat C."/>
            <person name="Guerin P."/>
            <person name="Dutertre M."/>
            <person name="Anthouard V."/>
            <person name="Forterre P."/>
            <person name="Wincker P."/>
            <person name="Confalonieri F."/>
        </authorList>
    </citation>
    <scope>NUCLEOTIDE SEQUENCE [LARGE SCALE GENOMIC DNA]</scope>
    <source>
        <strain evidence="2">DSM 15229 / JCM 11827 / EJ3</strain>
    </source>
</reference>
<evidence type="ECO:0008006" key="3">
    <source>
        <dbReference type="Google" id="ProtNLM"/>
    </source>
</evidence>
<dbReference type="KEGG" id="tga:TGAM_1068"/>
<accession>C5A5Q8</accession>
<dbReference type="HOGENOM" id="CLU_1399805_0_0_2"/>
<dbReference type="EMBL" id="CP001398">
    <property type="protein sequence ID" value="ACS33570.1"/>
    <property type="molecule type" value="Genomic_DNA"/>
</dbReference>
<keyword evidence="2" id="KW-1185">Reference proteome</keyword>